<reference evidence="2 3" key="1">
    <citation type="journal article" date="2024" name="Plant Biotechnol. J.">
        <title>Dendrobium thyrsiflorum genome and its molecular insights into genes involved in important horticultural traits.</title>
        <authorList>
            <person name="Chen B."/>
            <person name="Wang J.Y."/>
            <person name="Zheng P.J."/>
            <person name="Li K.L."/>
            <person name="Liang Y.M."/>
            <person name="Chen X.F."/>
            <person name="Zhang C."/>
            <person name="Zhao X."/>
            <person name="He X."/>
            <person name="Zhang G.Q."/>
            <person name="Liu Z.J."/>
            <person name="Xu Q."/>
        </authorList>
    </citation>
    <scope>NUCLEOTIDE SEQUENCE [LARGE SCALE GENOMIC DNA]</scope>
    <source>
        <strain evidence="2">GZMU011</strain>
    </source>
</reference>
<feature type="region of interest" description="Disordered" evidence="1">
    <location>
        <begin position="198"/>
        <end position="221"/>
    </location>
</feature>
<evidence type="ECO:0000313" key="3">
    <source>
        <dbReference type="Proteomes" id="UP001552299"/>
    </source>
</evidence>
<comment type="caution">
    <text evidence="2">The sequence shown here is derived from an EMBL/GenBank/DDBJ whole genome shotgun (WGS) entry which is preliminary data.</text>
</comment>
<sequence length="256" mass="29117">MTTVHRLFELECSGANPLSIAVLDLERNDAKKYRYCIEASVCTKVRNPKSFFFILKKAENLKSFFTLLVKAENLDLMLKADNPEYFFFLLKKAENLKSFFTLVVKADNLDLIMFIIGFLDAKHIVIRLSNDLDYKSSKSMEDIEKPSSSIVVIPNHADENANTIPEAPIFNQMTPFVFILLQDNSDLPRYLVLSKKNPGNPAKSDAKSVSSRKSREADLDGAFTRVDKMRTRKDSFDGLPQLSLIFPQLKPTTKHL</sequence>
<protein>
    <submittedName>
        <fullName evidence="2">Uncharacterized protein</fullName>
    </submittedName>
</protein>
<dbReference type="EMBL" id="JANQDX010000015">
    <property type="protein sequence ID" value="KAL0910793.1"/>
    <property type="molecule type" value="Genomic_DNA"/>
</dbReference>
<dbReference type="AlphaFoldDB" id="A0ABD0UDL2"/>
<dbReference type="Proteomes" id="UP001552299">
    <property type="component" value="Unassembled WGS sequence"/>
</dbReference>
<accession>A0ABD0UDL2</accession>
<gene>
    <name evidence="2" type="ORF">M5K25_018881</name>
</gene>
<evidence type="ECO:0000256" key="1">
    <source>
        <dbReference type="SAM" id="MobiDB-lite"/>
    </source>
</evidence>
<keyword evidence="3" id="KW-1185">Reference proteome</keyword>
<proteinExistence type="predicted"/>
<evidence type="ECO:0000313" key="2">
    <source>
        <dbReference type="EMBL" id="KAL0910793.1"/>
    </source>
</evidence>
<name>A0ABD0UDL2_DENTH</name>
<organism evidence="2 3">
    <name type="scientific">Dendrobium thyrsiflorum</name>
    <name type="common">Pinecone-like raceme dendrobium</name>
    <name type="synonym">Orchid</name>
    <dbReference type="NCBI Taxonomy" id="117978"/>
    <lineage>
        <taxon>Eukaryota</taxon>
        <taxon>Viridiplantae</taxon>
        <taxon>Streptophyta</taxon>
        <taxon>Embryophyta</taxon>
        <taxon>Tracheophyta</taxon>
        <taxon>Spermatophyta</taxon>
        <taxon>Magnoliopsida</taxon>
        <taxon>Liliopsida</taxon>
        <taxon>Asparagales</taxon>
        <taxon>Orchidaceae</taxon>
        <taxon>Epidendroideae</taxon>
        <taxon>Malaxideae</taxon>
        <taxon>Dendrobiinae</taxon>
        <taxon>Dendrobium</taxon>
    </lineage>
</organism>